<dbReference type="GO" id="GO:0003887">
    <property type="term" value="F:DNA-directed DNA polymerase activity"/>
    <property type="evidence" value="ECO:0007669"/>
    <property type="project" value="UniProtKB-KW"/>
</dbReference>
<dbReference type="PANTHER" id="PTHR30478:SF0">
    <property type="entry name" value="BETA SLIDING CLAMP"/>
    <property type="match status" value="1"/>
</dbReference>
<reference evidence="14 15" key="1">
    <citation type="journal article" date="2014" name="Genome Announc.">
        <title>Draft genome sequences of eight enterohepatic helicobacter species isolated from both laboratory and wild rodents.</title>
        <authorList>
            <person name="Sheh A."/>
            <person name="Shen Z."/>
            <person name="Fox J.G."/>
        </authorList>
    </citation>
    <scope>NUCLEOTIDE SEQUENCE [LARGE SCALE GENOMIC DNA]</scope>
    <source>
        <strain evidence="14 15">ATCC 700114</strain>
    </source>
</reference>
<comment type="caution">
    <text evidence="14">The sequence shown here is derived from an EMBL/GenBank/DDBJ whole genome shotgun (WGS) entry which is preliminary data.</text>
</comment>
<evidence type="ECO:0000256" key="5">
    <source>
        <dbReference type="ARBA" id="ARBA00022679"/>
    </source>
</evidence>
<evidence type="ECO:0000256" key="3">
    <source>
        <dbReference type="ARBA" id="ARBA00021035"/>
    </source>
</evidence>
<keyword evidence="5 14" id="KW-0808">Transferase</keyword>
<dbReference type="EMBL" id="JRPL02000001">
    <property type="protein sequence ID" value="TLD84927.1"/>
    <property type="molecule type" value="Genomic_DNA"/>
</dbReference>
<keyword evidence="6 14" id="KW-0548">Nucleotidyltransferase</keyword>
<name>A0A4U8SFW4_9HELI</name>
<keyword evidence="7" id="KW-0235">DNA replication</keyword>
<accession>A0A4U8SFW4</accession>
<keyword evidence="8" id="KW-0239">DNA-directed DNA polymerase</keyword>
<feature type="domain" description="DNA polymerase III beta sliding clamp central" evidence="13">
    <location>
        <begin position="137"/>
        <end position="252"/>
    </location>
</feature>
<dbReference type="InterPro" id="IPR046938">
    <property type="entry name" value="DNA_clamp_sf"/>
</dbReference>
<protein>
    <recommendedName>
        <fullName evidence="3">Beta sliding clamp</fullName>
    </recommendedName>
    <alternativeName>
        <fullName evidence="11">Beta-clamp processivity factor</fullName>
    </alternativeName>
    <alternativeName>
        <fullName evidence="10">DNA polymerase III beta sliding clamp subunit</fullName>
    </alternativeName>
</protein>
<dbReference type="RefSeq" id="WP_034347444.1">
    <property type="nucleotide sequence ID" value="NZ_FZNG01000002.1"/>
</dbReference>
<dbReference type="AlphaFoldDB" id="A0A4U8SFW4"/>
<evidence type="ECO:0000256" key="9">
    <source>
        <dbReference type="ARBA" id="ARBA00023125"/>
    </source>
</evidence>
<sequence>MNIISIDKSKLDQAITNMQSAINKKNVIDITANISLETTDNKLILKATDHEIYIRTTLKTNSIQGEIKCAVNGEAIGNFIKGLNDTEVIIEQDNENLYIKQNKASVFKIPIFEINDLPFSQDYKNEQQDFQAVNINNNFLLQSLKKIMHCCNDKESFNIAMQGILFEIKDNQINIAATDSKRLGYIQKQTECNKDFISIIPKKTLQEILKLFSTDCELYVKPMQDSNKIETICFVNEDVEFYAKLINANFPDFKSIISNKPQTPAIQISKEKILKTLNQMNAICQRVKVTFETNKIIFETLEGMNGASASVTINDIENHKTETITIGLVNRHLLECISNIKQEEFELIIDDPYKPIFIITKDFEEVIMPQIL</sequence>
<evidence type="ECO:0000256" key="1">
    <source>
        <dbReference type="ARBA" id="ARBA00004496"/>
    </source>
</evidence>
<feature type="domain" description="DNA polymerase III beta sliding clamp N-terminal" evidence="12">
    <location>
        <begin position="4"/>
        <end position="118"/>
    </location>
</feature>
<evidence type="ECO:0000256" key="8">
    <source>
        <dbReference type="ARBA" id="ARBA00022932"/>
    </source>
</evidence>
<evidence type="ECO:0000256" key="4">
    <source>
        <dbReference type="ARBA" id="ARBA00022490"/>
    </source>
</evidence>
<evidence type="ECO:0000259" key="12">
    <source>
        <dbReference type="Pfam" id="PF00712"/>
    </source>
</evidence>
<dbReference type="InterPro" id="IPR022637">
    <property type="entry name" value="DNA_polIII_beta_cen"/>
</dbReference>
<dbReference type="GO" id="GO:0008408">
    <property type="term" value="F:3'-5' exonuclease activity"/>
    <property type="evidence" value="ECO:0007669"/>
    <property type="project" value="InterPro"/>
</dbReference>
<proteinExistence type="inferred from homology"/>
<dbReference type="InterPro" id="IPR001001">
    <property type="entry name" value="DNA_polIII_beta"/>
</dbReference>
<dbReference type="GO" id="GO:0009360">
    <property type="term" value="C:DNA polymerase III complex"/>
    <property type="evidence" value="ECO:0007669"/>
    <property type="project" value="InterPro"/>
</dbReference>
<gene>
    <name evidence="14" type="primary">dnaN</name>
    <name evidence="14" type="ORF">LS81_000780</name>
</gene>
<dbReference type="GO" id="GO:0003677">
    <property type="term" value="F:DNA binding"/>
    <property type="evidence" value="ECO:0007669"/>
    <property type="project" value="UniProtKB-KW"/>
</dbReference>
<dbReference type="GO" id="GO:0005737">
    <property type="term" value="C:cytoplasm"/>
    <property type="evidence" value="ECO:0007669"/>
    <property type="project" value="UniProtKB-SubCell"/>
</dbReference>
<evidence type="ECO:0000256" key="11">
    <source>
        <dbReference type="ARBA" id="ARBA00033276"/>
    </source>
</evidence>
<dbReference type="Gene3D" id="3.10.150.10">
    <property type="entry name" value="DNA Polymerase III, subunit A, domain 2"/>
    <property type="match status" value="3"/>
</dbReference>
<keyword evidence="4" id="KW-0963">Cytoplasm</keyword>
<dbReference type="PANTHER" id="PTHR30478">
    <property type="entry name" value="DNA POLYMERASE III SUBUNIT BETA"/>
    <property type="match status" value="1"/>
</dbReference>
<dbReference type="InterPro" id="IPR022634">
    <property type="entry name" value="DNA_polIII_beta_N"/>
</dbReference>
<keyword evidence="9" id="KW-0238">DNA-binding</keyword>
<evidence type="ECO:0000256" key="2">
    <source>
        <dbReference type="ARBA" id="ARBA00010752"/>
    </source>
</evidence>
<dbReference type="SUPFAM" id="SSF55979">
    <property type="entry name" value="DNA clamp"/>
    <property type="match status" value="3"/>
</dbReference>
<dbReference type="CDD" id="cd00140">
    <property type="entry name" value="beta_clamp"/>
    <property type="match status" value="1"/>
</dbReference>
<evidence type="ECO:0000256" key="10">
    <source>
        <dbReference type="ARBA" id="ARBA00030988"/>
    </source>
</evidence>
<organism evidence="14 15">
    <name type="scientific">Helicobacter trogontum</name>
    <dbReference type="NCBI Taxonomy" id="50960"/>
    <lineage>
        <taxon>Bacteria</taxon>
        <taxon>Pseudomonadati</taxon>
        <taxon>Campylobacterota</taxon>
        <taxon>Epsilonproteobacteria</taxon>
        <taxon>Campylobacterales</taxon>
        <taxon>Helicobacteraceae</taxon>
        <taxon>Helicobacter</taxon>
    </lineage>
</organism>
<dbReference type="OrthoDB" id="8421503at2"/>
<evidence type="ECO:0000313" key="14">
    <source>
        <dbReference type="EMBL" id="TLD84927.1"/>
    </source>
</evidence>
<dbReference type="GO" id="GO:0006271">
    <property type="term" value="P:DNA strand elongation involved in DNA replication"/>
    <property type="evidence" value="ECO:0007669"/>
    <property type="project" value="TreeGrafter"/>
</dbReference>
<dbReference type="SMART" id="SM00480">
    <property type="entry name" value="POL3Bc"/>
    <property type="match status" value="1"/>
</dbReference>
<dbReference type="Pfam" id="PF02767">
    <property type="entry name" value="DNA_pol3_beta_2"/>
    <property type="match status" value="1"/>
</dbReference>
<evidence type="ECO:0000256" key="6">
    <source>
        <dbReference type="ARBA" id="ARBA00022695"/>
    </source>
</evidence>
<comment type="similarity">
    <text evidence="2">Belongs to the beta sliding clamp family.</text>
</comment>
<dbReference type="Proteomes" id="UP000029878">
    <property type="component" value="Unassembled WGS sequence"/>
</dbReference>
<evidence type="ECO:0000259" key="13">
    <source>
        <dbReference type="Pfam" id="PF02767"/>
    </source>
</evidence>
<evidence type="ECO:0000313" key="15">
    <source>
        <dbReference type="Proteomes" id="UP000029878"/>
    </source>
</evidence>
<evidence type="ECO:0000256" key="7">
    <source>
        <dbReference type="ARBA" id="ARBA00022705"/>
    </source>
</evidence>
<dbReference type="NCBIfam" id="TIGR00663">
    <property type="entry name" value="dnan"/>
    <property type="match status" value="1"/>
</dbReference>
<dbReference type="Pfam" id="PF00712">
    <property type="entry name" value="DNA_pol3_beta"/>
    <property type="match status" value="1"/>
</dbReference>
<comment type="subcellular location">
    <subcellularLocation>
        <location evidence="1">Cytoplasm</location>
    </subcellularLocation>
</comment>